<feature type="repeat" description="WD" evidence="5">
    <location>
        <begin position="10"/>
        <end position="42"/>
    </location>
</feature>
<dbReference type="RefSeq" id="XP_016214553.1">
    <property type="nucleotide sequence ID" value="XM_016357761.1"/>
</dbReference>
<dbReference type="InterPro" id="IPR020472">
    <property type="entry name" value="WD40_PAC1"/>
</dbReference>
<keyword evidence="4" id="KW-0677">Repeat</keyword>
<dbReference type="AlphaFoldDB" id="A0A0D2AZZ1"/>
<comment type="subcellular location">
    <subcellularLocation>
        <location evidence="1">Cytoplasm</location>
    </subcellularLocation>
</comment>
<keyword evidence="3 5" id="KW-0853">WD repeat</keyword>
<dbReference type="Gene3D" id="2.130.10.10">
    <property type="entry name" value="YVTN repeat-like/Quinoprotein amine dehydrogenase"/>
    <property type="match status" value="1"/>
</dbReference>
<feature type="domain" description="PUL" evidence="8">
    <location>
        <begin position="498"/>
        <end position="776"/>
    </location>
</feature>
<sequence>MTNFKLSASLEGHDDDVRAVAFPRPSFVLSASRDKSVRLWTVTKPSPPTYDCTFVSNGSDFVNSVAFVPASPAYPEGLIVAGGRDAIIEVRAPGKLPQDNADALLLGHAGNVCALDVSEDGQNIVSGSWDTEARVWQVGRWDASTELKGHTASVWAVCYYDKETILTGSADRNIHVYHPSGKLIRKLPPAPDVVRALAKLPPSHWSGAQFAAAGNDGVIRLLTLEGHLLGELHGHENFIYSLAVLPTGEIVSAGEDRTVRIWSNGQCIQVITHPAISVWDVAVCKENGDIVTGASDKVVRVFSRSTERQGSPSVITAFEEQVKASAIPQQGLGGINKTDLPGPEFLTSKSGTKEGQVQMIKETNGNVSAYQWSTAANQWVMVGTVVDASGGGSKTTYNGKEYDYVFDVDIKDGEPALKLPYNTTQNPYEAAQKFLNDNELPAAYLDQVANFIITNTQGATIGQQQTNVPGSDPWGQESRYRPGEVGAPTPPTATSRPKVLPQTSYLSITTANLPTILKKAQEFNQQLEADGRKDITFSPSNLAVLTKTTQQLDSLSKNPSASIALTNEGVSMIIHMATDWPAEKRLPGLDLLRLAAASPKVVELTSGEGSQTLIDILASSDNISANAPINNAMMAVRALANLFGHESGRALMDAEFDKVNALVSPFTTSNNRNMSVALTTLYINYSVLIAAGGENHDTDRAITLLDACTRVCMAAVDAEALYRALVGAGTLLCLGSDFRDLAREALDFDKAIERIKGETAGKEPRIKSVIAEILGDSSDK</sequence>
<reference evidence="9 10" key="1">
    <citation type="submission" date="2015-01" db="EMBL/GenBank/DDBJ databases">
        <title>The Genome Sequence of Ochroconis gallopava CBS43764.</title>
        <authorList>
            <consortium name="The Broad Institute Genomics Platform"/>
            <person name="Cuomo C."/>
            <person name="de Hoog S."/>
            <person name="Gorbushina A."/>
            <person name="Stielow B."/>
            <person name="Teixiera M."/>
            <person name="Abouelleil A."/>
            <person name="Chapman S.B."/>
            <person name="Priest M."/>
            <person name="Young S.K."/>
            <person name="Wortman J."/>
            <person name="Nusbaum C."/>
            <person name="Birren B."/>
        </authorList>
    </citation>
    <scope>NUCLEOTIDE SEQUENCE [LARGE SCALE GENOMIC DNA]</scope>
    <source>
        <strain evidence="9 10">CBS 43764</strain>
    </source>
</reference>
<dbReference type="GeneID" id="27312392"/>
<dbReference type="PRINTS" id="PR00320">
    <property type="entry name" value="GPROTEINBRPT"/>
</dbReference>
<dbReference type="Gene3D" id="3.10.20.870">
    <property type="entry name" value="PFU (PLAA family ubiquitin binding), C-terminal domain"/>
    <property type="match status" value="1"/>
</dbReference>
<dbReference type="VEuPathDB" id="FungiDB:PV09_04419"/>
<dbReference type="GO" id="GO:0043130">
    <property type="term" value="F:ubiquitin binding"/>
    <property type="evidence" value="ECO:0007669"/>
    <property type="project" value="TreeGrafter"/>
</dbReference>
<evidence type="ECO:0000313" key="9">
    <source>
        <dbReference type="EMBL" id="KIW04684.1"/>
    </source>
</evidence>
<evidence type="ECO:0000256" key="6">
    <source>
        <dbReference type="SAM" id="MobiDB-lite"/>
    </source>
</evidence>
<dbReference type="Proteomes" id="UP000053259">
    <property type="component" value="Unassembled WGS sequence"/>
</dbReference>
<dbReference type="PANTHER" id="PTHR19849:SF0">
    <property type="entry name" value="PHOSPHOLIPASE A-2-ACTIVATING PROTEIN"/>
    <property type="match status" value="1"/>
</dbReference>
<dbReference type="PROSITE" id="PS50082">
    <property type="entry name" value="WD_REPEATS_2"/>
    <property type="match status" value="3"/>
</dbReference>
<dbReference type="EMBL" id="KN847540">
    <property type="protein sequence ID" value="KIW04684.1"/>
    <property type="molecule type" value="Genomic_DNA"/>
</dbReference>
<feature type="domain" description="PFU" evidence="7">
    <location>
        <begin position="371"/>
        <end position="466"/>
    </location>
</feature>
<dbReference type="FunFam" id="2.130.10.10:FF:000236">
    <property type="entry name" value="Polyubiquitin binding protein (Doa1/Ufd3)"/>
    <property type="match status" value="1"/>
</dbReference>
<dbReference type="InterPro" id="IPR001680">
    <property type="entry name" value="WD40_rpt"/>
</dbReference>
<dbReference type="InterPro" id="IPR015155">
    <property type="entry name" value="PFU"/>
</dbReference>
<keyword evidence="2" id="KW-0963">Cytoplasm</keyword>
<proteinExistence type="predicted"/>
<dbReference type="HOGENOM" id="CLU_011791_2_0_1"/>
<name>A0A0D2AZZ1_9PEZI</name>
<dbReference type="InParanoid" id="A0A0D2AZZ1"/>
<dbReference type="Pfam" id="PF09070">
    <property type="entry name" value="PFU"/>
    <property type="match status" value="1"/>
</dbReference>
<dbReference type="PANTHER" id="PTHR19849">
    <property type="entry name" value="PHOSPHOLIPASE A-2-ACTIVATING PROTEIN"/>
    <property type="match status" value="1"/>
</dbReference>
<dbReference type="FunCoup" id="A0A0D2AZZ1">
    <property type="interactions" value="1382"/>
</dbReference>
<dbReference type="GO" id="GO:0005634">
    <property type="term" value="C:nucleus"/>
    <property type="evidence" value="ECO:0007669"/>
    <property type="project" value="TreeGrafter"/>
</dbReference>
<feature type="repeat" description="WD" evidence="5">
    <location>
        <begin position="105"/>
        <end position="138"/>
    </location>
</feature>
<evidence type="ECO:0000259" key="7">
    <source>
        <dbReference type="PROSITE" id="PS51394"/>
    </source>
</evidence>
<dbReference type="Pfam" id="PF00400">
    <property type="entry name" value="WD40"/>
    <property type="match status" value="5"/>
</dbReference>
<feature type="repeat" description="WD" evidence="5">
    <location>
        <begin position="232"/>
        <end position="263"/>
    </location>
</feature>
<evidence type="ECO:0000256" key="2">
    <source>
        <dbReference type="ARBA" id="ARBA00022490"/>
    </source>
</evidence>
<dbReference type="InterPro" id="IPR015943">
    <property type="entry name" value="WD40/YVTN_repeat-like_dom_sf"/>
</dbReference>
<dbReference type="PROSITE" id="PS50294">
    <property type="entry name" value="WD_REPEATS_REGION"/>
    <property type="match status" value="3"/>
</dbReference>
<dbReference type="OrthoDB" id="10265988at2759"/>
<evidence type="ECO:0008006" key="11">
    <source>
        <dbReference type="Google" id="ProtNLM"/>
    </source>
</evidence>
<dbReference type="InterPro" id="IPR011989">
    <property type="entry name" value="ARM-like"/>
</dbReference>
<dbReference type="GO" id="GO:0043161">
    <property type="term" value="P:proteasome-mediated ubiquitin-dependent protein catabolic process"/>
    <property type="evidence" value="ECO:0007669"/>
    <property type="project" value="TreeGrafter"/>
</dbReference>
<dbReference type="Gene3D" id="1.25.10.10">
    <property type="entry name" value="Leucine-rich Repeat Variant"/>
    <property type="match status" value="1"/>
</dbReference>
<organism evidence="9 10">
    <name type="scientific">Verruconis gallopava</name>
    <dbReference type="NCBI Taxonomy" id="253628"/>
    <lineage>
        <taxon>Eukaryota</taxon>
        <taxon>Fungi</taxon>
        <taxon>Dikarya</taxon>
        <taxon>Ascomycota</taxon>
        <taxon>Pezizomycotina</taxon>
        <taxon>Dothideomycetes</taxon>
        <taxon>Pleosporomycetidae</taxon>
        <taxon>Venturiales</taxon>
        <taxon>Sympoventuriaceae</taxon>
        <taxon>Verruconis</taxon>
    </lineage>
</organism>
<protein>
    <recommendedName>
        <fullName evidence="11">PUL domain-containing protein</fullName>
    </recommendedName>
</protein>
<dbReference type="PROSITE" id="PS51396">
    <property type="entry name" value="PUL"/>
    <property type="match status" value="1"/>
</dbReference>
<evidence type="ECO:0000256" key="3">
    <source>
        <dbReference type="ARBA" id="ARBA00022574"/>
    </source>
</evidence>
<dbReference type="SMART" id="SM00320">
    <property type="entry name" value="WD40"/>
    <property type="match status" value="7"/>
</dbReference>
<dbReference type="CDD" id="cd00200">
    <property type="entry name" value="WD40"/>
    <property type="match status" value="1"/>
</dbReference>
<evidence type="ECO:0000256" key="4">
    <source>
        <dbReference type="ARBA" id="ARBA00022737"/>
    </source>
</evidence>
<evidence type="ECO:0000313" key="10">
    <source>
        <dbReference type="Proteomes" id="UP000053259"/>
    </source>
</evidence>
<dbReference type="GO" id="GO:0005737">
    <property type="term" value="C:cytoplasm"/>
    <property type="evidence" value="ECO:0007669"/>
    <property type="project" value="UniProtKB-SubCell"/>
</dbReference>
<feature type="region of interest" description="Disordered" evidence="6">
    <location>
        <begin position="462"/>
        <end position="499"/>
    </location>
</feature>
<evidence type="ECO:0000256" key="5">
    <source>
        <dbReference type="PROSITE-ProRule" id="PRU00221"/>
    </source>
</evidence>
<keyword evidence="10" id="KW-1185">Reference proteome</keyword>
<dbReference type="GO" id="GO:0010992">
    <property type="term" value="P:ubiquitin recycling"/>
    <property type="evidence" value="ECO:0007669"/>
    <property type="project" value="TreeGrafter"/>
</dbReference>
<gene>
    <name evidence="9" type="ORF">PV09_04419</name>
</gene>
<dbReference type="InterPro" id="IPR036322">
    <property type="entry name" value="WD40_repeat_dom_sf"/>
</dbReference>
<dbReference type="SUPFAM" id="SSF50978">
    <property type="entry name" value="WD40 repeat-like"/>
    <property type="match status" value="1"/>
</dbReference>
<dbReference type="STRING" id="253628.A0A0D2AZZ1"/>
<dbReference type="Pfam" id="PF08324">
    <property type="entry name" value="PUL"/>
    <property type="match status" value="1"/>
</dbReference>
<dbReference type="InterPro" id="IPR013535">
    <property type="entry name" value="PUL_dom"/>
</dbReference>
<dbReference type="InterPro" id="IPR038122">
    <property type="entry name" value="PFU_sf"/>
</dbReference>
<accession>A0A0D2AZZ1</accession>
<evidence type="ECO:0000256" key="1">
    <source>
        <dbReference type="ARBA" id="ARBA00004496"/>
    </source>
</evidence>
<dbReference type="PROSITE" id="PS51394">
    <property type="entry name" value="PFU"/>
    <property type="match status" value="1"/>
</dbReference>
<evidence type="ECO:0000259" key="8">
    <source>
        <dbReference type="PROSITE" id="PS51396"/>
    </source>
</evidence>